<dbReference type="Proteomes" id="UP000187609">
    <property type="component" value="Unassembled WGS sequence"/>
</dbReference>
<gene>
    <name evidence="1" type="ORF">A4A49_34833</name>
</gene>
<dbReference type="SMR" id="A0A1J6IRG1"/>
<dbReference type="OMA" id="FTMIESE"/>
<dbReference type="PANTHER" id="PTHR45786:SF66">
    <property type="entry name" value="HOOK MOTIF PROTEIN, PUTATIVE-RELATED"/>
    <property type="match status" value="1"/>
</dbReference>
<dbReference type="STRING" id="49451.A0A1J6IRG1"/>
<dbReference type="Gramene" id="OIT07789">
    <property type="protein sequence ID" value="OIT07789"/>
    <property type="gene ID" value="A4A49_34833"/>
</dbReference>
<accession>A0A1J6IRG1</accession>
<sequence length="431" mass="49897">EAYCLRRDLLQNLLSFISMIQKMSRGELNNQLHAEIVNDLKQMLDENNVLAKSFRMVRDQFQTDGTSNVRLRLIGKRGSDGRRYNLPTVSEVAALIVGDFEQTRSDRDIIVESQSGQLQRINELNAAYLGLQYPLLFPYGEDGYREDIPLNDIDDSTGGRKCVSTLIYTVEFQKRGLPLSAELPDKKVDPSYYNVVTNFMMHGLCGTARKSSPYMKNGRCTKHFSKKFVSSTTIDEDGYPIYRRRDDGRTAKRVGIELDNRPTVKESMFLSWFEANKTFPEARELTYAEFPLKFVWKQKLKRWEKRRTSAFSIGRIFFVPPASGEQYYLRLLLNIIKGPKSYDDLKKINGDDHETFRDTCYALGLLDDDKEYVDAIMEASNLGTTSYLRQLFAMLLLSNSMSRPEVVWQATWHLLSEDILHEERRILDRIE</sequence>
<keyword evidence="2" id="KW-1185">Reference proteome</keyword>
<evidence type="ECO:0008006" key="3">
    <source>
        <dbReference type="Google" id="ProtNLM"/>
    </source>
</evidence>
<dbReference type="AlphaFoldDB" id="A0A1J6IRG1"/>
<organism evidence="1 2">
    <name type="scientific">Nicotiana attenuata</name>
    <name type="common">Coyote tobacco</name>
    <dbReference type="NCBI Taxonomy" id="49451"/>
    <lineage>
        <taxon>Eukaryota</taxon>
        <taxon>Viridiplantae</taxon>
        <taxon>Streptophyta</taxon>
        <taxon>Embryophyta</taxon>
        <taxon>Tracheophyta</taxon>
        <taxon>Spermatophyta</taxon>
        <taxon>Magnoliopsida</taxon>
        <taxon>eudicotyledons</taxon>
        <taxon>Gunneridae</taxon>
        <taxon>Pentapetalae</taxon>
        <taxon>asterids</taxon>
        <taxon>lamiids</taxon>
        <taxon>Solanales</taxon>
        <taxon>Solanaceae</taxon>
        <taxon>Nicotianoideae</taxon>
        <taxon>Nicotianeae</taxon>
        <taxon>Nicotiana</taxon>
    </lineage>
</organism>
<evidence type="ECO:0000313" key="2">
    <source>
        <dbReference type="Proteomes" id="UP000187609"/>
    </source>
</evidence>
<dbReference type="EMBL" id="MJEQ01037183">
    <property type="protein sequence ID" value="OIT07789.1"/>
    <property type="molecule type" value="Genomic_DNA"/>
</dbReference>
<dbReference type="PANTHER" id="PTHR45786">
    <property type="entry name" value="DNA BINDING PROTEIN-LIKE"/>
    <property type="match status" value="1"/>
</dbReference>
<comment type="caution">
    <text evidence="1">The sequence shown here is derived from an EMBL/GenBank/DDBJ whole genome shotgun (WGS) entry which is preliminary data.</text>
</comment>
<proteinExistence type="predicted"/>
<name>A0A1J6IRG1_NICAT</name>
<feature type="non-terminal residue" evidence="1">
    <location>
        <position position="1"/>
    </location>
</feature>
<reference evidence="1" key="1">
    <citation type="submission" date="2016-11" db="EMBL/GenBank/DDBJ databases">
        <title>The genome of Nicotiana attenuata.</title>
        <authorList>
            <person name="Xu S."/>
            <person name="Brockmoeller T."/>
            <person name="Gaquerel E."/>
            <person name="Navarro A."/>
            <person name="Kuhl H."/>
            <person name="Gase K."/>
            <person name="Ling Z."/>
            <person name="Zhou W."/>
            <person name="Kreitzer C."/>
            <person name="Stanke M."/>
            <person name="Tang H."/>
            <person name="Lyons E."/>
            <person name="Pandey P."/>
            <person name="Pandey S.P."/>
            <person name="Timmermann B."/>
            <person name="Baldwin I.T."/>
        </authorList>
    </citation>
    <scope>NUCLEOTIDE SEQUENCE [LARGE SCALE GENOMIC DNA]</scope>
    <source>
        <strain evidence="1">UT</strain>
    </source>
</reference>
<protein>
    <recommendedName>
        <fullName evidence="3">Helitron helicase-like domain-containing protein</fullName>
    </recommendedName>
</protein>
<evidence type="ECO:0000313" key="1">
    <source>
        <dbReference type="EMBL" id="OIT07789.1"/>
    </source>
</evidence>